<dbReference type="EMBL" id="KV417585">
    <property type="protein sequence ID" value="KZP17161.1"/>
    <property type="molecule type" value="Genomic_DNA"/>
</dbReference>
<comment type="similarity">
    <text evidence="1">Belongs to the FAD-binding monooxygenase family.</text>
</comment>
<dbReference type="SUPFAM" id="SSF51905">
    <property type="entry name" value="FAD/NAD(P)-binding domain"/>
    <property type="match status" value="1"/>
</dbReference>
<sequence>MLAFPLGYKRLPFDAGYLGALGRLNVSVTFGEDHERRVEMTPGEEIPVDGIIFATGFTVDEYSVHVSGVDYILMMIVPVLSGAASSFFVTPAACDAYNVKVQRRLEGSVLIQCVSWYRAGGTGKVTSMLPAGDAFLVVDAEAGVGRL</sequence>
<reference evidence="2 3" key="1">
    <citation type="journal article" date="2016" name="Mol. Biol. Evol.">
        <title>Comparative Genomics of Early-Diverging Mushroom-Forming Fungi Provides Insights into the Origins of Lignocellulose Decay Capabilities.</title>
        <authorList>
            <person name="Nagy L.G."/>
            <person name="Riley R."/>
            <person name="Tritt A."/>
            <person name="Adam C."/>
            <person name="Daum C."/>
            <person name="Floudas D."/>
            <person name="Sun H."/>
            <person name="Yadav J.S."/>
            <person name="Pangilinan J."/>
            <person name="Larsson K.H."/>
            <person name="Matsuura K."/>
            <person name="Barry K."/>
            <person name="Labutti K."/>
            <person name="Kuo R."/>
            <person name="Ohm R.A."/>
            <person name="Bhattacharya S.S."/>
            <person name="Shirouzu T."/>
            <person name="Yoshinaga Y."/>
            <person name="Martin F.M."/>
            <person name="Grigoriev I.V."/>
            <person name="Hibbett D.S."/>
        </authorList>
    </citation>
    <scope>NUCLEOTIDE SEQUENCE [LARGE SCALE GENOMIC DNA]</scope>
    <source>
        <strain evidence="2 3">CBS 109695</strain>
    </source>
</reference>
<dbReference type="Gene3D" id="3.50.50.60">
    <property type="entry name" value="FAD/NAD(P)-binding domain"/>
    <property type="match status" value="1"/>
</dbReference>
<protein>
    <recommendedName>
        <fullName evidence="4">FAD/NAD(P)-binding domain-containing protein</fullName>
    </recommendedName>
</protein>
<evidence type="ECO:0000313" key="2">
    <source>
        <dbReference type="EMBL" id="KZP17161.1"/>
    </source>
</evidence>
<dbReference type="AlphaFoldDB" id="A0A166FU36"/>
<dbReference type="Proteomes" id="UP000076532">
    <property type="component" value="Unassembled WGS sequence"/>
</dbReference>
<dbReference type="InterPro" id="IPR036188">
    <property type="entry name" value="FAD/NAD-bd_sf"/>
</dbReference>
<name>A0A166FU36_9AGAM</name>
<keyword evidence="3" id="KW-1185">Reference proteome</keyword>
<evidence type="ECO:0000313" key="3">
    <source>
        <dbReference type="Proteomes" id="UP000076532"/>
    </source>
</evidence>
<dbReference type="InterPro" id="IPR051209">
    <property type="entry name" value="FAD-bind_Monooxygenase_sf"/>
</dbReference>
<accession>A0A166FU36</accession>
<proteinExistence type="inferred from homology"/>
<gene>
    <name evidence="2" type="ORF">FIBSPDRAFT_957339</name>
</gene>
<dbReference type="STRING" id="436010.A0A166FU36"/>
<evidence type="ECO:0008006" key="4">
    <source>
        <dbReference type="Google" id="ProtNLM"/>
    </source>
</evidence>
<dbReference type="PANTHER" id="PTHR42877:SF5">
    <property type="entry name" value="L-ORNITHINE N(5)-MONOOXYGENASE-RELATED"/>
    <property type="match status" value="1"/>
</dbReference>
<dbReference type="OrthoDB" id="74360at2759"/>
<dbReference type="PANTHER" id="PTHR42877">
    <property type="entry name" value="L-ORNITHINE N(5)-MONOOXYGENASE-RELATED"/>
    <property type="match status" value="1"/>
</dbReference>
<evidence type="ECO:0000256" key="1">
    <source>
        <dbReference type="ARBA" id="ARBA00010139"/>
    </source>
</evidence>
<organism evidence="2 3">
    <name type="scientific">Athelia psychrophila</name>
    <dbReference type="NCBI Taxonomy" id="1759441"/>
    <lineage>
        <taxon>Eukaryota</taxon>
        <taxon>Fungi</taxon>
        <taxon>Dikarya</taxon>
        <taxon>Basidiomycota</taxon>
        <taxon>Agaricomycotina</taxon>
        <taxon>Agaricomycetes</taxon>
        <taxon>Agaricomycetidae</taxon>
        <taxon>Atheliales</taxon>
        <taxon>Atheliaceae</taxon>
        <taxon>Athelia</taxon>
    </lineage>
</organism>